<keyword evidence="1" id="KW-0812">Transmembrane</keyword>
<evidence type="ECO:0000313" key="2">
    <source>
        <dbReference type="EMBL" id="QQD17587.1"/>
    </source>
</evidence>
<name>A0A7T4UPI0_9GAMM</name>
<keyword evidence="1" id="KW-1133">Transmembrane helix</keyword>
<dbReference type="EMBL" id="CP066167">
    <property type="protein sequence ID" value="QQD17587.1"/>
    <property type="molecule type" value="Genomic_DNA"/>
</dbReference>
<dbReference type="AlphaFoldDB" id="A0A7T4UPI0"/>
<protein>
    <submittedName>
        <fullName evidence="2">Uncharacterized protein</fullName>
    </submittedName>
</protein>
<gene>
    <name evidence="2" type="ORF">I6N98_14700</name>
</gene>
<keyword evidence="1" id="KW-0472">Membrane</keyword>
<dbReference type="RefSeq" id="WP_198569086.1">
    <property type="nucleotide sequence ID" value="NZ_CP066167.1"/>
</dbReference>
<organism evidence="2 3">
    <name type="scientific">Spongiibacter nanhainus</name>
    <dbReference type="NCBI Taxonomy" id="2794344"/>
    <lineage>
        <taxon>Bacteria</taxon>
        <taxon>Pseudomonadati</taxon>
        <taxon>Pseudomonadota</taxon>
        <taxon>Gammaproteobacteria</taxon>
        <taxon>Cellvibrionales</taxon>
        <taxon>Spongiibacteraceae</taxon>
        <taxon>Spongiibacter</taxon>
    </lineage>
</organism>
<accession>A0A7T4UPI0</accession>
<evidence type="ECO:0000313" key="3">
    <source>
        <dbReference type="Proteomes" id="UP000596063"/>
    </source>
</evidence>
<keyword evidence="3" id="KW-1185">Reference proteome</keyword>
<proteinExistence type="predicted"/>
<reference evidence="2 3" key="1">
    <citation type="submission" date="2020-12" db="EMBL/GenBank/DDBJ databases">
        <authorList>
            <person name="Shan Y."/>
        </authorList>
    </citation>
    <scope>NUCLEOTIDE SEQUENCE [LARGE SCALE GENOMIC DNA]</scope>
    <source>
        <strain evidence="3">csc3.9</strain>
    </source>
</reference>
<dbReference type="Proteomes" id="UP000596063">
    <property type="component" value="Chromosome"/>
</dbReference>
<dbReference type="KEGG" id="snan:I6N98_14700"/>
<evidence type="ECO:0000256" key="1">
    <source>
        <dbReference type="SAM" id="Phobius"/>
    </source>
</evidence>
<sequence>MANRKSTQFYFGQWVEQYGVRAVDWPLLLRLCLPLLWCLPSFRRQWQAAQVEDAAVAACYRQLPSLTVDADLRQRLLAVVAHEQIPLRQRSRPAWQLSALSAMASLGLGLAIGLSGGSAGWLVATPEEGLAEDYLEASADQYLFSSYDVGEWLAGDES</sequence>
<feature type="transmembrane region" description="Helical" evidence="1">
    <location>
        <begin position="97"/>
        <end position="124"/>
    </location>
</feature>